<dbReference type="EMBL" id="CADCSY010000051">
    <property type="protein sequence ID" value="CAA9231154.1"/>
    <property type="molecule type" value="Genomic_DNA"/>
</dbReference>
<protein>
    <recommendedName>
        <fullName evidence="1">ArsA/GET3 Anion-transporting ATPase-like domain-containing protein</fullName>
    </recommendedName>
</protein>
<gene>
    <name evidence="2" type="ORF">AVDCRST_MAG20-1235</name>
</gene>
<evidence type="ECO:0000313" key="2">
    <source>
        <dbReference type="EMBL" id="CAA9231154.1"/>
    </source>
</evidence>
<dbReference type="PANTHER" id="PTHR10803:SF31">
    <property type="entry name" value="ATPASE RV3679-RELATED"/>
    <property type="match status" value="1"/>
</dbReference>
<dbReference type="PANTHER" id="PTHR10803">
    <property type="entry name" value="ARSENICAL PUMP-DRIVING ATPASE ARSENITE-TRANSLOCATING ATPASE"/>
    <property type="match status" value="1"/>
</dbReference>
<dbReference type="Gene3D" id="3.40.50.300">
    <property type="entry name" value="P-loop containing nucleotide triphosphate hydrolases"/>
    <property type="match status" value="1"/>
</dbReference>
<organism evidence="2">
    <name type="scientific">uncultured Acidimicrobiales bacterium</name>
    <dbReference type="NCBI Taxonomy" id="310071"/>
    <lineage>
        <taxon>Bacteria</taxon>
        <taxon>Bacillati</taxon>
        <taxon>Actinomycetota</taxon>
        <taxon>Acidimicrobiia</taxon>
        <taxon>Acidimicrobiales</taxon>
        <taxon>environmental samples</taxon>
    </lineage>
</organism>
<dbReference type="GO" id="GO:0005524">
    <property type="term" value="F:ATP binding"/>
    <property type="evidence" value="ECO:0007669"/>
    <property type="project" value="InterPro"/>
</dbReference>
<dbReference type="AlphaFoldDB" id="A0A6J4HRP7"/>
<dbReference type="GO" id="GO:0016887">
    <property type="term" value="F:ATP hydrolysis activity"/>
    <property type="evidence" value="ECO:0007669"/>
    <property type="project" value="InterPro"/>
</dbReference>
<dbReference type="InterPro" id="IPR016300">
    <property type="entry name" value="ATPase_ArsA/GET3"/>
</dbReference>
<sequence length="336" mass="34523">MDPASFLHASRVVIVAGKGGVGKTTVSATLARMAAREGLSTLLLEVEGKSGIAGLFGKSALAYGESVLVPAAQPGGAEVRGRTLTPDDALLEYLEDHGLKRVSKRLVATGAMDVVATAAPGIKDILLLGKVKQLERAGEAGRDAPDGTAPADLIVLDGPAAGHAISFLLSARGLLDAVRVGPVSTQARDVLELLTDPARCQVVLVTLPEETPVNELVETAFHLEDRVGVSLGPVVVNGVYPVLDALDADPGDAAAAAGTSLRAGEGESLAAAARFRRARQDLQAEQLARLAELLPLPQLHLPFLFEADLGPSHVDVLADALRGAVLAAPEGSRSPG</sequence>
<accession>A0A6J4HRP7</accession>
<dbReference type="InterPro" id="IPR027417">
    <property type="entry name" value="P-loop_NTPase"/>
</dbReference>
<name>A0A6J4HRP7_9ACTN</name>
<dbReference type="InterPro" id="IPR025723">
    <property type="entry name" value="ArsA/GET3_ATPase-like"/>
</dbReference>
<proteinExistence type="predicted"/>
<dbReference type="SUPFAM" id="SSF52540">
    <property type="entry name" value="P-loop containing nucleoside triphosphate hydrolases"/>
    <property type="match status" value="1"/>
</dbReference>
<dbReference type="Pfam" id="PF02374">
    <property type="entry name" value="ArsA_ATPase"/>
    <property type="match status" value="1"/>
</dbReference>
<feature type="domain" description="ArsA/GET3 Anion-transporting ATPase-like" evidence="1">
    <location>
        <begin position="11"/>
        <end position="168"/>
    </location>
</feature>
<evidence type="ECO:0000259" key="1">
    <source>
        <dbReference type="Pfam" id="PF02374"/>
    </source>
</evidence>
<reference evidence="2" key="1">
    <citation type="submission" date="2020-02" db="EMBL/GenBank/DDBJ databases">
        <authorList>
            <person name="Meier V. D."/>
        </authorList>
    </citation>
    <scope>NUCLEOTIDE SEQUENCE</scope>
    <source>
        <strain evidence="2">AVDCRST_MAG20</strain>
    </source>
</reference>